<evidence type="ECO:0000313" key="2">
    <source>
        <dbReference type="EMBL" id="KAK5781600.1"/>
    </source>
</evidence>
<evidence type="ECO:0000313" key="3">
    <source>
        <dbReference type="Proteomes" id="UP001306508"/>
    </source>
</evidence>
<feature type="region of interest" description="Disordered" evidence="1">
    <location>
        <begin position="355"/>
        <end position="386"/>
    </location>
</feature>
<evidence type="ECO:0000256" key="1">
    <source>
        <dbReference type="SAM" id="MobiDB-lite"/>
    </source>
</evidence>
<gene>
    <name evidence="2" type="ORF">RI543_000782</name>
</gene>
<name>A0AAN7WNU1_9SACH</name>
<feature type="compositionally biased region" description="Polar residues" evidence="1">
    <location>
        <begin position="199"/>
        <end position="217"/>
    </location>
</feature>
<sequence>MPGNVLEPDYLTIEDCVNYSKFWNTLNFKDMPGEREQGKHEIKAEVLNLQHYHKGTVVKWCFPFRVIDKKRSFLDLSKVSDTISWTNTKIEMFNKTHDPNPENFEPELLYSSSLLVGDNFMQLANSNIVNRIHGGIVDCELFDFFDDPTPQYHYQNLLLVIQRDGTLFSVMPQLYAYPLKETDLKKVNIKTKHAKKAHNTGSSDTSHTISTNSNSRNNAHDYITDQIDITNLLNNNNVNYNDILTHDVTGNVSFNDTEYATNNNNKITNDTTNNIATANNDNFEDANLNDNNIIQESDNTNDIYVIRDRVIHNFNNNSSSFSWHLNCYDNREDLQDSGDNINSDNVCYQGDNYYSHYDNDNNSADEDENNESEDNADYKHPLNSDNYTDLLNSQKCTKKAESKAMLRNIRQHPDIKYFTNMYPSNNWKIIKNPKNNKHFILADLKLGVLNFFNFKDVFYQFELIETISFHNNQIRSCYFLPTSGNKLFISTVVASRMVHYFVEWERNSPKQVYKLKHLATYNVRNSIPIGLDNILLCSDNKSLLITTKQIICGDTNYVEYDNNIIQGIRSWFDDPIITKKLINIINKKNVLPTPLNNDDQCTIVLTGTSVLYAIFVSGIDKKLYNFSLGRFKQLRSIYSDKQQNDAKNDSHMIIALIFNRTVRLELDLHNIELVPVSSKRFTNRKLTEDRTTISSNSDENNNTITHVTSKNEVILSGSSSITQLSGSSVIPIRESKTIGRFKKSFRNYNCIKIVNKIDKNKEKNLYLNATRNKEVSNYFKFNNVEQIFEAQSDIEHEADCLFTKNYDTHILKVTKHEVICIQDKSRTTLFSSDFPIDGMCSLYDKMILWNLSHKKIWFFYNTDSINQIKWKANEEFHDIIKHETEFSFFLYYNRFTPKLINIVVFTPKYLIVQYWQNDPIQNWIDKVNNNQRIIYTGKFNSFTVLQNGLFCVKTYKEMFSCLLYGNDLRSGKATMIDHELLNCNEFDIDLIIKPLHANYGIAIICPDNLYLITCNERISFTDKPIQDTYSYDYWNHHIISLEEVKLPTIDSYKKSYLLDVEIYESGKKKIMCLLYDTGLQCIETLYLTWNKYTYLLQNTRSKNKLFTNLENLNRILVTNCDTNEWYLLNIRTGKIKILNNEVLNVSDGKIRNVLQYPISDDSNNINKTKYCSLLVMFDTMIKHIKLNVIKNDTKVIEMCKHSFNGFLHREYSIYANTVTLLEREIDKEIFHKIRVNANDGSIEFLHQFSLKMKSPTKHFITGLNYIVLSGESENRPLFVIIYHIYNVSGALTEKFLLDNTLIENLKYPSIYKLLKIANDMLLVIYEDDEDNDVRSKLDIIKLTDNIMHRSKKEQRKLFYSDVLKSYDDPDVVCFWSYMVNSWYLYITSFCGEDSAKRSYLYTDHIQLPLFGYGPHFKRTSISLDKKVLDAKYVNNRLFVLCHDQTVLQFGPNEDLFDSKRGVLTIEQNNKDESPFTKNYGYVSPDSDLDVNNIEILYSNMDFSSIDPWGRLILRHEP</sequence>
<feature type="compositionally biased region" description="Acidic residues" evidence="1">
    <location>
        <begin position="363"/>
        <end position="375"/>
    </location>
</feature>
<dbReference type="Proteomes" id="UP001306508">
    <property type="component" value="Unassembled WGS sequence"/>
</dbReference>
<comment type="caution">
    <text evidence="2">The sequence shown here is derived from an EMBL/GenBank/DDBJ whole genome shotgun (WGS) entry which is preliminary data.</text>
</comment>
<proteinExistence type="predicted"/>
<organism evidence="2 3">
    <name type="scientific">Arxiozyma heterogenica</name>
    <dbReference type="NCBI Taxonomy" id="278026"/>
    <lineage>
        <taxon>Eukaryota</taxon>
        <taxon>Fungi</taxon>
        <taxon>Dikarya</taxon>
        <taxon>Ascomycota</taxon>
        <taxon>Saccharomycotina</taxon>
        <taxon>Saccharomycetes</taxon>
        <taxon>Saccharomycetales</taxon>
        <taxon>Saccharomycetaceae</taxon>
        <taxon>Arxiozyma</taxon>
    </lineage>
</organism>
<keyword evidence="3" id="KW-1185">Reference proteome</keyword>
<reference evidence="3" key="1">
    <citation type="submission" date="2023-07" db="EMBL/GenBank/DDBJ databases">
        <title>A draft genome of Kazachstania heterogenica Y-27499.</title>
        <authorList>
            <person name="Donic C."/>
            <person name="Kralova J.S."/>
            <person name="Fidel L."/>
            <person name="Ben-Dor S."/>
            <person name="Jung S."/>
        </authorList>
    </citation>
    <scope>NUCLEOTIDE SEQUENCE [LARGE SCALE GENOMIC DNA]</scope>
    <source>
        <strain evidence="3">Y27499</strain>
    </source>
</reference>
<protein>
    <submittedName>
        <fullName evidence="2">Uncharacterized protein</fullName>
    </submittedName>
</protein>
<feature type="region of interest" description="Disordered" evidence="1">
    <location>
        <begin position="193"/>
        <end position="217"/>
    </location>
</feature>
<accession>A0AAN7WNU1</accession>
<dbReference type="EMBL" id="JAWIZZ010000031">
    <property type="protein sequence ID" value="KAK5781600.1"/>
    <property type="molecule type" value="Genomic_DNA"/>
</dbReference>